<reference evidence="1" key="1">
    <citation type="journal article" date="2020" name="Stud. Mycol.">
        <title>101 Dothideomycetes genomes: a test case for predicting lifestyles and emergence of pathogens.</title>
        <authorList>
            <person name="Haridas S."/>
            <person name="Albert R."/>
            <person name="Binder M."/>
            <person name="Bloem J."/>
            <person name="Labutti K."/>
            <person name="Salamov A."/>
            <person name="Andreopoulos B."/>
            <person name="Baker S."/>
            <person name="Barry K."/>
            <person name="Bills G."/>
            <person name="Bluhm B."/>
            <person name="Cannon C."/>
            <person name="Castanera R."/>
            <person name="Culley D."/>
            <person name="Daum C."/>
            <person name="Ezra D."/>
            <person name="Gonzalez J."/>
            <person name="Henrissat B."/>
            <person name="Kuo A."/>
            <person name="Liang C."/>
            <person name="Lipzen A."/>
            <person name="Lutzoni F."/>
            <person name="Magnuson J."/>
            <person name="Mondo S."/>
            <person name="Nolan M."/>
            <person name="Ohm R."/>
            <person name="Pangilinan J."/>
            <person name="Park H.-J."/>
            <person name="Ramirez L."/>
            <person name="Alfaro M."/>
            <person name="Sun H."/>
            <person name="Tritt A."/>
            <person name="Yoshinaga Y."/>
            <person name="Zwiers L.-H."/>
            <person name="Turgeon B."/>
            <person name="Goodwin S."/>
            <person name="Spatafora J."/>
            <person name="Crous P."/>
            <person name="Grigoriev I."/>
        </authorList>
    </citation>
    <scope>NUCLEOTIDE SEQUENCE</scope>
    <source>
        <strain evidence="1">ATCC 36951</strain>
    </source>
</reference>
<organism evidence="1 2">
    <name type="scientific">Zasmidium cellare ATCC 36951</name>
    <dbReference type="NCBI Taxonomy" id="1080233"/>
    <lineage>
        <taxon>Eukaryota</taxon>
        <taxon>Fungi</taxon>
        <taxon>Dikarya</taxon>
        <taxon>Ascomycota</taxon>
        <taxon>Pezizomycotina</taxon>
        <taxon>Dothideomycetes</taxon>
        <taxon>Dothideomycetidae</taxon>
        <taxon>Mycosphaerellales</taxon>
        <taxon>Mycosphaerellaceae</taxon>
        <taxon>Zasmidium</taxon>
    </lineage>
</organism>
<dbReference type="Gene3D" id="3.40.50.1820">
    <property type="entry name" value="alpha/beta hydrolase"/>
    <property type="match status" value="1"/>
</dbReference>
<dbReference type="RefSeq" id="XP_033662390.1">
    <property type="nucleotide sequence ID" value="XM_033814119.1"/>
</dbReference>
<dbReference type="GeneID" id="54567391"/>
<dbReference type="EMBL" id="ML993619">
    <property type="protein sequence ID" value="KAF2161501.1"/>
    <property type="molecule type" value="Genomic_DNA"/>
</dbReference>
<dbReference type="OrthoDB" id="3511730at2759"/>
<protein>
    <recommendedName>
        <fullName evidence="3">AB hydrolase-1 domain-containing protein</fullName>
    </recommendedName>
</protein>
<evidence type="ECO:0000313" key="2">
    <source>
        <dbReference type="Proteomes" id="UP000799537"/>
    </source>
</evidence>
<sequence>MAPAIPPPDVFPSTRHPGRKILYRRLTGPDVKHTLLFCYGAGSHSALTTLFKPFLDQHPDLEILCVDRWALPVPTVTSSSSVSRSGLGIFEELTDITIELLQSLNISELSMAAHSAGVYQMLHLAQSCQEIPTLRVTHLFPLCTHIPASFCGSQFLDWMRVMPSPLFKTLTRVDSSFGESWLGTWMAGVNTKSIATAQSRKQLSNYKASADETRARSERQDLDYRIIYEHFEGIDHGQLVNIYRALTMLAPKTKVVWFTSDRDAFFGPSSVSRLLLEIQAESDVEVFVVDGATHADIHESRDVWENIIQSLGLAKKCLD</sequence>
<dbReference type="InterPro" id="IPR029058">
    <property type="entry name" value="AB_hydrolase_fold"/>
</dbReference>
<evidence type="ECO:0000313" key="1">
    <source>
        <dbReference type="EMBL" id="KAF2161501.1"/>
    </source>
</evidence>
<gene>
    <name evidence="1" type="ORF">M409DRAFT_59196</name>
</gene>
<accession>A0A6A6C371</accession>
<keyword evidence="2" id="KW-1185">Reference proteome</keyword>
<evidence type="ECO:0008006" key="3">
    <source>
        <dbReference type="Google" id="ProtNLM"/>
    </source>
</evidence>
<proteinExistence type="predicted"/>
<dbReference type="Proteomes" id="UP000799537">
    <property type="component" value="Unassembled WGS sequence"/>
</dbReference>
<dbReference type="AlphaFoldDB" id="A0A6A6C371"/>
<name>A0A6A6C371_ZASCE</name>
<dbReference type="SUPFAM" id="SSF53474">
    <property type="entry name" value="alpha/beta-Hydrolases"/>
    <property type="match status" value="1"/>
</dbReference>